<proteinExistence type="predicted"/>
<dbReference type="PANTHER" id="PTHR35984">
    <property type="entry name" value="PERIPLASMIC SERINE PROTEASE"/>
    <property type="match status" value="1"/>
</dbReference>
<dbReference type="InterPro" id="IPR002825">
    <property type="entry name" value="Pept_S49_ser-pept_pro"/>
</dbReference>
<dbReference type="Gene3D" id="3.90.226.10">
    <property type="entry name" value="2-enoyl-CoA Hydratase, Chain A, domain 1"/>
    <property type="match status" value="1"/>
</dbReference>
<reference evidence="1" key="2">
    <citation type="journal article" date="2014" name="ISME J.">
        <title>Microbial stratification in low pH oxic and suboxic macroscopic growths along an acid mine drainage.</title>
        <authorList>
            <person name="Mendez-Garcia C."/>
            <person name="Mesa V."/>
            <person name="Sprenger R.R."/>
            <person name="Richter M."/>
            <person name="Diez M.S."/>
            <person name="Solano J."/>
            <person name="Bargiela R."/>
            <person name="Golyshina O.V."/>
            <person name="Manteca A."/>
            <person name="Ramos J.L."/>
            <person name="Gallego J.R."/>
            <person name="Llorente I."/>
            <person name="Martins Dos Santos V.A."/>
            <person name="Jensen O.N."/>
            <person name="Pelaez A.I."/>
            <person name="Sanchez J."/>
            <person name="Ferrer M."/>
        </authorList>
    </citation>
    <scope>NUCLEOTIDE SEQUENCE</scope>
</reference>
<organism evidence="1">
    <name type="scientific">mine drainage metagenome</name>
    <dbReference type="NCBI Taxonomy" id="410659"/>
    <lineage>
        <taxon>unclassified sequences</taxon>
        <taxon>metagenomes</taxon>
        <taxon>ecological metagenomes</taxon>
    </lineage>
</organism>
<comment type="caution">
    <text evidence="1">The sequence shown here is derived from an EMBL/GenBank/DDBJ whole genome shotgun (WGS) entry which is preliminary data.</text>
</comment>
<name>T1AG08_9ZZZZ</name>
<dbReference type="EMBL" id="AUZY01010068">
    <property type="protein sequence ID" value="EQD39964.1"/>
    <property type="molecule type" value="Genomic_DNA"/>
</dbReference>
<sequence length="214" mass="23614">MDLLHNVPVGTDIDFLLNTPGGDIGVADKIARILRRRVGSTGVFRVLVTDYAKSAGTLLALGADRIIMSDSSELGPIDPQIITQNAEGQIVQRPAHTYVDAYDALAKKISDPDSYKDGKNTDAEKQLIAALDPAHLNLCRQLIVRSRELAEDLLKQGMLQDGSYTKVAGDLTDNYRWRSDHGAVINCETAQSMGLHVDYLEPNGSEWQAYWRLY</sequence>
<dbReference type="InterPro" id="IPR029045">
    <property type="entry name" value="ClpP/crotonase-like_dom_sf"/>
</dbReference>
<dbReference type="SUPFAM" id="SSF52096">
    <property type="entry name" value="ClpP/crotonase"/>
    <property type="match status" value="1"/>
</dbReference>
<evidence type="ECO:0000313" key="1">
    <source>
        <dbReference type="EMBL" id="EQD39964.1"/>
    </source>
</evidence>
<feature type="non-terminal residue" evidence="1">
    <location>
        <position position="214"/>
    </location>
</feature>
<dbReference type="Pfam" id="PF01972">
    <property type="entry name" value="SDH_protease"/>
    <property type="match status" value="1"/>
</dbReference>
<accession>T1AG08</accession>
<protein>
    <submittedName>
        <fullName evidence="1">Protein containing DUF114</fullName>
    </submittedName>
</protein>
<reference evidence="1" key="1">
    <citation type="submission" date="2013-08" db="EMBL/GenBank/DDBJ databases">
        <authorList>
            <person name="Mendez C."/>
            <person name="Richter M."/>
            <person name="Ferrer M."/>
            <person name="Sanchez J."/>
        </authorList>
    </citation>
    <scope>NUCLEOTIDE SEQUENCE</scope>
</reference>
<dbReference type="PANTHER" id="PTHR35984:SF1">
    <property type="entry name" value="PERIPLASMIC SERINE PROTEASE"/>
    <property type="match status" value="1"/>
</dbReference>
<dbReference type="GO" id="GO:0016020">
    <property type="term" value="C:membrane"/>
    <property type="evidence" value="ECO:0007669"/>
    <property type="project" value="InterPro"/>
</dbReference>
<dbReference type="AlphaFoldDB" id="T1AG08"/>
<gene>
    <name evidence="1" type="ORF">B1B_15146</name>
</gene>